<dbReference type="Pfam" id="PF00440">
    <property type="entry name" value="TetR_N"/>
    <property type="match status" value="1"/>
</dbReference>
<dbReference type="InterPro" id="IPR050624">
    <property type="entry name" value="HTH-type_Tx_Regulator"/>
</dbReference>
<evidence type="ECO:0000256" key="2">
    <source>
        <dbReference type="PROSITE-ProRule" id="PRU00335"/>
    </source>
</evidence>
<keyword evidence="5" id="KW-1185">Reference proteome</keyword>
<evidence type="ECO:0000259" key="3">
    <source>
        <dbReference type="PROSITE" id="PS50977"/>
    </source>
</evidence>
<comment type="caution">
    <text evidence="4">The sequence shown here is derived from an EMBL/GenBank/DDBJ whole genome shotgun (WGS) entry which is preliminary data.</text>
</comment>
<evidence type="ECO:0000313" key="4">
    <source>
        <dbReference type="EMBL" id="GAX01574.1"/>
    </source>
</evidence>
<name>A0A1Z5IIG8_9LACO</name>
<dbReference type="PRINTS" id="PR00455">
    <property type="entry name" value="HTHTETR"/>
</dbReference>
<feature type="DNA-binding region" description="H-T-H motif" evidence="2">
    <location>
        <begin position="29"/>
        <end position="48"/>
    </location>
</feature>
<organism evidence="4 5">
    <name type="scientific">Secundilactobacillus silagei JCM 19001</name>
    <dbReference type="NCBI Taxonomy" id="1302250"/>
    <lineage>
        <taxon>Bacteria</taxon>
        <taxon>Bacillati</taxon>
        <taxon>Bacillota</taxon>
        <taxon>Bacilli</taxon>
        <taxon>Lactobacillales</taxon>
        <taxon>Lactobacillaceae</taxon>
        <taxon>Secundilactobacillus</taxon>
    </lineage>
</organism>
<dbReference type="InterPro" id="IPR001647">
    <property type="entry name" value="HTH_TetR"/>
</dbReference>
<dbReference type="RefSeq" id="WP_054655552.1">
    <property type="nucleotide sequence ID" value="NZ_BBFL01000011.1"/>
</dbReference>
<keyword evidence="1 2" id="KW-0238">DNA-binding</keyword>
<dbReference type="Proteomes" id="UP000198402">
    <property type="component" value="Unassembled WGS sequence"/>
</dbReference>
<dbReference type="STRING" id="1302250.GCA_001313225_02395"/>
<dbReference type="GO" id="GO:0003677">
    <property type="term" value="F:DNA binding"/>
    <property type="evidence" value="ECO:0007669"/>
    <property type="project" value="UniProtKB-UniRule"/>
</dbReference>
<feature type="domain" description="HTH tetR-type" evidence="3">
    <location>
        <begin position="6"/>
        <end position="66"/>
    </location>
</feature>
<dbReference type="PANTHER" id="PTHR43479:SF11">
    <property type="entry name" value="ACREF_ENVCD OPERON REPRESSOR-RELATED"/>
    <property type="match status" value="1"/>
</dbReference>
<reference evidence="4 5" key="1">
    <citation type="submission" date="2015-11" db="EMBL/GenBank/DDBJ databases">
        <title>Draft genome sequences of new species of the genus Lactobacillus isolated from orchardgrass silage.</title>
        <authorList>
            <person name="Tohno M."/>
            <person name="Tanizawa Y."/>
            <person name="Arita M."/>
        </authorList>
    </citation>
    <scope>NUCLEOTIDE SEQUENCE [LARGE SCALE GENOMIC DNA]</scope>
    <source>
        <strain evidence="4 5">IWT126</strain>
    </source>
</reference>
<sequence>MRKIDEQKKLNITQAVIDLVEQDGLTNLTTAKVARVAGVSPATLYIYYQDKTDMLSRIYEIVKDELHDGLVSALEMVIDDLDQQIRAVIKFSVQQYRKYPREARFVQTLWNNPELLDDHAREYGTELDTVLGQLFQTILNSANYAALSESAFELLLATPTQLLLRKPEVQDKEIETLIEVIIRAIHA</sequence>
<dbReference type="Gene3D" id="1.10.357.10">
    <property type="entry name" value="Tetracycline Repressor, domain 2"/>
    <property type="match status" value="1"/>
</dbReference>
<dbReference type="PROSITE" id="PS50977">
    <property type="entry name" value="HTH_TETR_2"/>
    <property type="match status" value="1"/>
</dbReference>
<proteinExistence type="predicted"/>
<dbReference type="AlphaFoldDB" id="A0A1Z5IIG8"/>
<dbReference type="PANTHER" id="PTHR43479">
    <property type="entry name" value="ACREF/ENVCD OPERON REPRESSOR-RELATED"/>
    <property type="match status" value="1"/>
</dbReference>
<evidence type="ECO:0000313" key="5">
    <source>
        <dbReference type="Proteomes" id="UP000198402"/>
    </source>
</evidence>
<dbReference type="EMBL" id="BCMG01000008">
    <property type="protein sequence ID" value="GAX01574.1"/>
    <property type="molecule type" value="Genomic_DNA"/>
</dbReference>
<dbReference type="SUPFAM" id="SSF46689">
    <property type="entry name" value="Homeodomain-like"/>
    <property type="match status" value="1"/>
</dbReference>
<dbReference type="OrthoDB" id="6430772at2"/>
<dbReference type="InterPro" id="IPR009057">
    <property type="entry name" value="Homeodomain-like_sf"/>
</dbReference>
<accession>A0A1Z5IIG8</accession>
<evidence type="ECO:0000256" key="1">
    <source>
        <dbReference type="ARBA" id="ARBA00023125"/>
    </source>
</evidence>
<protein>
    <submittedName>
        <fullName evidence="4">TetR family transcriptional regulator</fullName>
    </submittedName>
</protein>
<gene>
    <name evidence="4" type="primary">tetR_18</name>
    <name evidence="4" type="ORF">IWT126_01616</name>
</gene>